<comment type="caution">
    <text evidence="2">The sequence shown here is derived from an EMBL/GenBank/DDBJ whole genome shotgun (WGS) entry which is preliminary data.</text>
</comment>
<dbReference type="EMBL" id="LKET01000043">
    <property type="protein sequence ID" value="KPU43043.1"/>
    <property type="molecule type" value="Genomic_DNA"/>
</dbReference>
<dbReference type="PANTHER" id="PTHR43305">
    <property type="entry name" value="FAMILY N-ACETYLTRANSFERASE, PUTATIVE (AFU_ORTHOLOGUE AFUA_2G01380)-RELATED"/>
    <property type="match status" value="1"/>
</dbReference>
<dbReference type="InterPro" id="IPR052777">
    <property type="entry name" value="Acetyltransferase_Enz"/>
</dbReference>
<gene>
    <name evidence="2" type="primary">ysnE_1</name>
    <name evidence="2" type="ORF">OXPF_32930</name>
</gene>
<dbReference type="PROSITE" id="PS51186">
    <property type="entry name" value="GNAT"/>
    <property type="match status" value="1"/>
</dbReference>
<evidence type="ECO:0000259" key="1">
    <source>
        <dbReference type="PROSITE" id="PS51186"/>
    </source>
</evidence>
<evidence type="ECO:0000313" key="3">
    <source>
        <dbReference type="Proteomes" id="UP000050326"/>
    </source>
</evidence>
<accession>A0A0P8WKZ6</accession>
<dbReference type="Pfam" id="PF00583">
    <property type="entry name" value="Acetyltransf_1"/>
    <property type="match status" value="1"/>
</dbReference>
<keyword evidence="3" id="KW-1185">Reference proteome</keyword>
<name>A0A0P8WKZ6_9CLOT</name>
<dbReference type="EC" id="2.3.1.-" evidence="2"/>
<dbReference type="InterPro" id="IPR000182">
    <property type="entry name" value="GNAT_dom"/>
</dbReference>
<protein>
    <submittedName>
        <fullName evidence="2">Putative N-acetyltransferase YsnE</fullName>
        <ecNumber evidence="2">2.3.1.-</ecNumber>
    </submittedName>
</protein>
<dbReference type="OrthoDB" id="67353at2"/>
<dbReference type="RefSeq" id="WP_054876294.1">
    <property type="nucleotide sequence ID" value="NZ_LKET01000043.1"/>
</dbReference>
<keyword evidence="2" id="KW-0012">Acyltransferase</keyword>
<feature type="domain" description="N-acetyltransferase" evidence="1">
    <location>
        <begin position="1"/>
        <end position="153"/>
    </location>
</feature>
<dbReference type="SUPFAM" id="SSF55729">
    <property type="entry name" value="Acyl-CoA N-acyltransferases (Nat)"/>
    <property type="match status" value="1"/>
</dbReference>
<evidence type="ECO:0000313" key="2">
    <source>
        <dbReference type="EMBL" id="KPU43043.1"/>
    </source>
</evidence>
<dbReference type="InterPro" id="IPR016181">
    <property type="entry name" value="Acyl_CoA_acyltransferase"/>
</dbReference>
<proteinExistence type="predicted"/>
<dbReference type="CDD" id="cd04301">
    <property type="entry name" value="NAT_SF"/>
    <property type="match status" value="1"/>
</dbReference>
<dbReference type="PANTHER" id="PTHR43305:SF1">
    <property type="entry name" value="FAMILY N-ACETYLTRANSFERASE, PUTATIVE (AFU_ORTHOLOGUE AFUA_2G01380)-RELATED"/>
    <property type="match status" value="1"/>
</dbReference>
<sequence>MKILKVHDDKNLEVIKGLFMEYAESLGIDLGFQNFKEELDNLPGGYAAPEGRLMLAYSGDAATGCIALRKIDNVTCEMKRLYIRPEFRGQGLSRIMAEELIKEAKKAGYKYMRLDTLPSMNAAIGLYKSLGFISIEPYRFNPIEGAMFFELVL</sequence>
<dbReference type="AlphaFoldDB" id="A0A0P8WKZ6"/>
<dbReference type="GO" id="GO:0016747">
    <property type="term" value="F:acyltransferase activity, transferring groups other than amino-acyl groups"/>
    <property type="evidence" value="ECO:0007669"/>
    <property type="project" value="InterPro"/>
</dbReference>
<dbReference type="PATRIC" id="fig|36849.3.peg.3488"/>
<dbReference type="STRING" id="36849.OXPF_32930"/>
<dbReference type="Gene3D" id="3.40.630.30">
    <property type="match status" value="1"/>
</dbReference>
<keyword evidence="2" id="KW-0808">Transferase</keyword>
<dbReference type="Proteomes" id="UP000050326">
    <property type="component" value="Unassembled WGS sequence"/>
</dbReference>
<organism evidence="2 3">
    <name type="scientific">Oxobacter pfennigii</name>
    <dbReference type="NCBI Taxonomy" id="36849"/>
    <lineage>
        <taxon>Bacteria</taxon>
        <taxon>Bacillati</taxon>
        <taxon>Bacillota</taxon>
        <taxon>Clostridia</taxon>
        <taxon>Eubacteriales</taxon>
        <taxon>Clostridiaceae</taxon>
        <taxon>Oxobacter</taxon>
    </lineage>
</organism>
<reference evidence="2 3" key="1">
    <citation type="submission" date="2015-09" db="EMBL/GenBank/DDBJ databases">
        <title>Genome sequence of Oxobacter pfennigii DSM 3222.</title>
        <authorList>
            <person name="Poehlein A."/>
            <person name="Bengelsdorf F.R."/>
            <person name="Schiel-Bengelsdorf B."/>
            <person name="Duerre P."/>
            <person name="Daniel R."/>
        </authorList>
    </citation>
    <scope>NUCLEOTIDE SEQUENCE [LARGE SCALE GENOMIC DNA]</scope>
    <source>
        <strain evidence="2 3">DSM 3222</strain>
    </source>
</reference>